<keyword evidence="8" id="KW-0732">Signal</keyword>
<feature type="transmembrane region" description="Helical" evidence="7">
    <location>
        <begin position="223"/>
        <end position="251"/>
    </location>
</feature>
<feature type="transmembrane region" description="Helical" evidence="7">
    <location>
        <begin position="350"/>
        <end position="371"/>
    </location>
</feature>
<name>A0ABR4P2B5_9HELO</name>
<feature type="transmembrane region" description="Helical" evidence="7">
    <location>
        <begin position="144"/>
        <end position="161"/>
    </location>
</feature>
<evidence type="ECO:0000256" key="1">
    <source>
        <dbReference type="ARBA" id="ARBA00004141"/>
    </source>
</evidence>
<evidence type="ECO:0000256" key="2">
    <source>
        <dbReference type="ARBA" id="ARBA00022448"/>
    </source>
</evidence>
<dbReference type="Proteomes" id="UP001629113">
    <property type="component" value="Unassembled WGS sequence"/>
</dbReference>
<dbReference type="Gene3D" id="1.20.1740.10">
    <property type="entry name" value="Amino acid/polyamine transporter I"/>
    <property type="match status" value="1"/>
</dbReference>
<evidence type="ECO:0000313" key="9">
    <source>
        <dbReference type="EMBL" id="KAL3417455.1"/>
    </source>
</evidence>
<keyword evidence="5 7" id="KW-0472">Membrane</keyword>
<keyword evidence="4 7" id="KW-1133">Transmembrane helix</keyword>
<feature type="chain" id="PRO_5045478029" evidence="8">
    <location>
        <begin position="18"/>
        <end position="491"/>
    </location>
</feature>
<evidence type="ECO:0000256" key="3">
    <source>
        <dbReference type="ARBA" id="ARBA00022692"/>
    </source>
</evidence>
<evidence type="ECO:0000256" key="6">
    <source>
        <dbReference type="SAM" id="MobiDB-lite"/>
    </source>
</evidence>
<evidence type="ECO:0000256" key="8">
    <source>
        <dbReference type="SAM" id="SignalP"/>
    </source>
</evidence>
<feature type="transmembrane region" description="Helical" evidence="7">
    <location>
        <begin position="392"/>
        <end position="415"/>
    </location>
</feature>
<organism evidence="9 10">
    <name type="scientific">Phlyctema vagabunda</name>
    <dbReference type="NCBI Taxonomy" id="108571"/>
    <lineage>
        <taxon>Eukaryota</taxon>
        <taxon>Fungi</taxon>
        <taxon>Dikarya</taxon>
        <taxon>Ascomycota</taxon>
        <taxon>Pezizomycotina</taxon>
        <taxon>Leotiomycetes</taxon>
        <taxon>Helotiales</taxon>
        <taxon>Dermateaceae</taxon>
        <taxon>Phlyctema</taxon>
    </lineage>
</organism>
<feature type="transmembrane region" description="Helical" evidence="7">
    <location>
        <begin position="112"/>
        <end position="132"/>
    </location>
</feature>
<evidence type="ECO:0000256" key="5">
    <source>
        <dbReference type="ARBA" id="ARBA00023136"/>
    </source>
</evidence>
<feature type="transmembrane region" description="Helical" evidence="7">
    <location>
        <begin position="324"/>
        <end position="344"/>
    </location>
</feature>
<accession>A0ABR4P2B5</accession>
<dbReference type="EMBL" id="JBFCZG010000011">
    <property type="protein sequence ID" value="KAL3417455.1"/>
    <property type="molecule type" value="Genomic_DNA"/>
</dbReference>
<comment type="subcellular location">
    <subcellularLocation>
        <location evidence="1">Membrane</location>
        <topology evidence="1">Multi-pass membrane protein</topology>
    </subcellularLocation>
</comment>
<reference evidence="9 10" key="1">
    <citation type="submission" date="2024-06" db="EMBL/GenBank/DDBJ databases">
        <title>Complete genome of Phlyctema vagabunda strain 19-DSS-EL-015.</title>
        <authorList>
            <person name="Fiorenzani C."/>
        </authorList>
    </citation>
    <scope>NUCLEOTIDE SEQUENCE [LARGE SCALE GENOMIC DNA]</scope>
    <source>
        <strain evidence="9 10">19-DSS-EL-015</strain>
    </source>
</reference>
<evidence type="ECO:0000256" key="4">
    <source>
        <dbReference type="ARBA" id="ARBA00022989"/>
    </source>
</evidence>
<comment type="caution">
    <text evidence="9">The sequence shown here is derived from an EMBL/GenBank/DDBJ whole genome shotgun (WGS) entry which is preliminary data.</text>
</comment>
<dbReference type="InterPro" id="IPR002293">
    <property type="entry name" value="AA/rel_permease1"/>
</dbReference>
<feature type="region of interest" description="Disordered" evidence="6">
    <location>
        <begin position="459"/>
        <end position="491"/>
    </location>
</feature>
<proteinExistence type="predicted"/>
<dbReference type="Pfam" id="PF13520">
    <property type="entry name" value="AA_permease_2"/>
    <property type="match status" value="1"/>
</dbReference>
<dbReference type="PIRSF" id="PIRSF006060">
    <property type="entry name" value="AA_transporter"/>
    <property type="match status" value="1"/>
</dbReference>
<feature type="transmembrane region" description="Helical" evidence="7">
    <location>
        <begin position="70"/>
        <end position="92"/>
    </location>
</feature>
<keyword evidence="10" id="KW-1185">Reference proteome</keyword>
<feature type="transmembrane region" description="Helical" evidence="7">
    <location>
        <begin position="181"/>
        <end position="202"/>
    </location>
</feature>
<protein>
    <submittedName>
        <fullName evidence="9">Amino acid permease</fullName>
    </submittedName>
</protein>
<feature type="compositionally biased region" description="Basic and acidic residues" evidence="6">
    <location>
        <begin position="479"/>
        <end position="491"/>
    </location>
</feature>
<evidence type="ECO:0000313" key="10">
    <source>
        <dbReference type="Proteomes" id="UP001629113"/>
    </source>
</evidence>
<sequence>MCSWSALGGVLVAGVNAGGPPVMIWGWIGISCVSLCVAYSMAEMCSEYPVAGGQYSWVYILSPVSIRRQFSYITGWFMIIGLLAMGATNSFIGANFILGQANLVNPAYEIQRWHTVLVAWSITLFAAFINLWGSRVLDKISKGALVFNVVSFIVTIATILACNKNKSSASFVFKDFQNFTGFGTSMAGIIGILQPAFGMCCYDAPAHMTEEIKDASKQAPRAMVLSVWLGAVTGFVFLVSVCFCIDDITSVAETSTLVPLIQIYFDSTQSHAAACVLASLIVVIDIAAANAILAEGARSLFAFARDHGLPFSKLIGKVATRHQVPVAAIVLGSVVEMAFISIYFGTVTGFNTVIAIATEGFYLSYAMPLLVRLMAHFNGTHRQLTGAWAMKPAVSVAVNLIGVSYLLFACITFNFPSVYPVNSQNMNYTSAAIGVIMLIALITWFTTARKHFSGPQMEMEGVLGSSSPEPRASSSDEGIPNREKVKGDVKA</sequence>
<gene>
    <name evidence="9" type="ORF">PVAG01_11455</name>
</gene>
<dbReference type="InterPro" id="IPR004840">
    <property type="entry name" value="Amino_acid_permease_CS"/>
</dbReference>
<dbReference type="PANTHER" id="PTHR45649">
    <property type="entry name" value="AMINO-ACID PERMEASE BAT1"/>
    <property type="match status" value="1"/>
</dbReference>
<keyword evidence="2" id="KW-0813">Transport</keyword>
<feature type="transmembrane region" description="Helical" evidence="7">
    <location>
        <begin position="427"/>
        <end position="447"/>
    </location>
</feature>
<dbReference type="PROSITE" id="PS00218">
    <property type="entry name" value="AMINO_ACID_PERMEASE_1"/>
    <property type="match status" value="1"/>
</dbReference>
<evidence type="ECO:0000256" key="7">
    <source>
        <dbReference type="SAM" id="Phobius"/>
    </source>
</evidence>
<feature type="compositionally biased region" description="Low complexity" evidence="6">
    <location>
        <begin position="465"/>
        <end position="475"/>
    </location>
</feature>
<feature type="transmembrane region" description="Helical" evidence="7">
    <location>
        <begin position="271"/>
        <end position="293"/>
    </location>
</feature>
<keyword evidence="3 7" id="KW-0812">Transmembrane</keyword>
<feature type="signal peptide" evidence="8">
    <location>
        <begin position="1"/>
        <end position="17"/>
    </location>
</feature>
<dbReference type="PANTHER" id="PTHR45649:SF8">
    <property type="entry name" value="PERMEASE, PUTATIVE-RELATED"/>
    <property type="match status" value="1"/>
</dbReference>